<feature type="repeat" description="FG-GAP" evidence="1">
    <location>
        <begin position="944"/>
        <end position="998"/>
    </location>
</feature>
<dbReference type="InterPro" id="IPR011043">
    <property type="entry name" value="Gal_Oxase/kelch_b-propeller"/>
</dbReference>
<dbReference type="SMART" id="SM00456">
    <property type="entry name" value="WW"/>
    <property type="match status" value="1"/>
</dbReference>
<dbReference type="PROSITE" id="PS51470">
    <property type="entry name" value="FG_GAP"/>
    <property type="match status" value="1"/>
</dbReference>
<dbReference type="OrthoDB" id="49473at2759"/>
<accession>A0A1Z5JUS0</accession>
<feature type="compositionally biased region" description="Acidic residues" evidence="2">
    <location>
        <begin position="318"/>
        <end position="363"/>
    </location>
</feature>
<evidence type="ECO:0000313" key="5">
    <source>
        <dbReference type="Proteomes" id="UP000198406"/>
    </source>
</evidence>
<reference evidence="4 5" key="1">
    <citation type="journal article" date="2015" name="Plant Cell">
        <title>Oil accumulation by the oleaginous diatom Fistulifera solaris as revealed by the genome and transcriptome.</title>
        <authorList>
            <person name="Tanaka T."/>
            <person name="Maeda Y."/>
            <person name="Veluchamy A."/>
            <person name="Tanaka M."/>
            <person name="Abida H."/>
            <person name="Marechal E."/>
            <person name="Bowler C."/>
            <person name="Muto M."/>
            <person name="Sunaga Y."/>
            <person name="Tanaka M."/>
            <person name="Yoshino T."/>
            <person name="Taniguchi T."/>
            <person name="Fukuda Y."/>
            <person name="Nemoto M."/>
            <person name="Matsumoto M."/>
            <person name="Wong P.S."/>
            <person name="Aburatani S."/>
            <person name="Fujibuchi W."/>
        </authorList>
    </citation>
    <scope>NUCLEOTIDE SEQUENCE [LARGE SCALE GENOMIC DNA]</scope>
    <source>
        <strain evidence="4 5">JPCC DA0580</strain>
    </source>
</reference>
<dbReference type="InterPro" id="IPR013519">
    <property type="entry name" value="Int_alpha_beta-p"/>
</dbReference>
<dbReference type="InterPro" id="IPR001202">
    <property type="entry name" value="WW_dom"/>
</dbReference>
<organism evidence="4 5">
    <name type="scientific">Fistulifera solaris</name>
    <name type="common">Oleaginous diatom</name>
    <dbReference type="NCBI Taxonomy" id="1519565"/>
    <lineage>
        <taxon>Eukaryota</taxon>
        <taxon>Sar</taxon>
        <taxon>Stramenopiles</taxon>
        <taxon>Ochrophyta</taxon>
        <taxon>Bacillariophyta</taxon>
        <taxon>Bacillariophyceae</taxon>
        <taxon>Bacillariophycidae</taxon>
        <taxon>Naviculales</taxon>
        <taxon>Naviculaceae</taxon>
        <taxon>Fistulifera</taxon>
    </lineage>
</organism>
<dbReference type="SUPFAM" id="SSF101898">
    <property type="entry name" value="NHL repeat"/>
    <property type="match status" value="1"/>
</dbReference>
<dbReference type="SMART" id="SM00191">
    <property type="entry name" value="Int_alpha"/>
    <property type="match status" value="8"/>
</dbReference>
<feature type="compositionally biased region" description="Polar residues" evidence="2">
    <location>
        <begin position="1129"/>
        <end position="1139"/>
    </location>
</feature>
<dbReference type="Proteomes" id="UP000198406">
    <property type="component" value="Unassembled WGS sequence"/>
</dbReference>
<dbReference type="InterPro" id="IPR028994">
    <property type="entry name" value="Integrin_alpha_N"/>
</dbReference>
<feature type="region of interest" description="Disordered" evidence="2">
    <location>
        <begin position="1091"/>
        <end position="1159"/>
    </location>
</feature>
<feature type="region of interest" description="Disordered" evidence="2">
    <location>
        <begin position="16"/>
        <end position="37"/>
    </location>
</feature>
<name>A0A1Z5JUS0_FISSO</name>
<feature type="compositionally biased region" description="Pro residues" evidence="2">
    <location>
        <begin position="694"/>
        <end position="708"/>
    </location>
</feature>
<dbReference type="SUPFAM" id="SSF50965">
    <property type="entry name" value="Galactose oxidase, central domain"/>
    <property type="match status" value="1"/>
</dbReference>
<feature type="compositionally biased region" description="Low complexity" evidence="2">
    <location>
        <begin position="1099"/>
        <end position="1120"/>
    </location>
</feature>
<proteinExistence type="predicted"/>
<feature type="region of interest" description="Disordered" evidence="2">
    <location>
        <begin position="678"/>
        <end position="714"/>
    </location>
</feature>
<comment type="caution">
    <text evidence="4">The sequence shown here is derived from an EMBL/GenBank/DDBJ whole genome shotgun (WGS) entry which is preliminary data.</text>
</comment>
<dbReference type="PROSITE" id="PS01159">
    <property type="entry name" value="WW_DOMAIN_1"/>
    <property type="match status" value="1"/>
</dbReference>
<evidence type="ECO:0000313" key="4">
    <source>
        <dbReference type="EMBL" id="GAX17795.1"/>
    </source>
</evidence>
<dbReference type="Gene3D" id="2.130.10.130">
    <property type="entry name" value="Integrin alpha, N-terminal"/>
    <property type="match status" value="3"/>
</dbReference>
<evidence type="ECO:0000256" key="1">
    <source>
        <dbReference type="PROSITE-ProRule" id="PRU00803"/>
    </source>
</evidence>
<keyword evidence="5" id="KW-1185">Reference proteome</keyword>
<dbReference type="PANTHER" id="PTHR36220">
    <property type="entry name" value="UNNAMED PRODUCT"/>
    <property type="match status" value="1"/>
</dbReference>
<evidence type="ECO:0000259" key="3">
    <source>
        <dbReference type="PROSITE" id="PS50020"/>
    </source>
</evidence>
<dbReference type="PANTHER" id="PTHR36220:SF1">
    <property type="entry name" value="GAMMA TUBULIN COMPLEX COMPONENT C-TERMINAL DOMAIN-CONTAINING PROTEIN"/>
    <property type="match status" value="1"/>
</dbReference>
<feature type="region of interest" description="Disordered" evidence="2">
    <location>
        <begin position="278"/>
        <end position="422"/>
    </location>
</feature>
<dbReference type="Pfam" id="PF00397">
    <property type="entry name" value="WW"/>
    <property type="match status" value="1"/>
</dbReference>
<feature type="region of interest" description="Disordered" evidence="2">
    <location>
        <begin position="68"/>
        <end position="95"/>
    </location>
</feature>
<feature type="compositionally biased region" description="Polar residues" evidence="2">
    <location>
        <begin position="407"/>
        <end position="422"/>
    </location>
</feature>
<dbReference type="CDD" id="cd00201">
    <property type="entry name" value="WW"/>
    <property type="match status" value="1"/>
</dbReference>
<dbReference type="EMBL" id="BDSP01000122">
    <property type="protein sequence ID" value="GAX17795.1"/>
    <property type="molecule type" value="Genomic_DNA"/>
</dbReference>
<evidence type="ECO:0000256" key="2">
    <source>
        <dbReference type="SAM" id="MobiDB-lite"/>
    </source>
</evidence>
<dbReference type="InParanoid" id="A0A1Z5JUS0"/>
<dbReference type="InterPro" id="IPR011047">
    <property type="entry name" value="Quinoprotein_ADH-like_sf"/>
</dbReference>
<protein>
    <recommendedName>
        <fullName evidence="3">WW domain-containing protein</fullName>
    </recommendedName>
</protein>
<feature type="domain" description="WW" evidence="3">
    <location>
        <begin position="510"/>
        <end position="544"/>
    </location>
</feature>
<gene>
    <name evidence="4" type="ORF">FisN_24Hh136</name>
</gene>
<feature type="compositionally biased region" description="Basic and acidic residues" evidence="2">
    <location>
        <begin position="21"/>
        <end position="30"/>
    </location>
</feature>
<dbReference type="SUPFAM" id="SSF50998">
    <property type="entry name" value="Quinoprotein alcohol dehydrogenase-like"/>
    <property type="match status" value="1"/>
</dbReference>
<dbReference type="Gene3D" id="2.20.70.10">
    <property type="match status" value="1"/>
</dbReference>
<sequence length="1517" mass="160968">MADETPPGLLETLADTVLPDHQSEPFHNTDEIPAGATNVSSHLSDLVTQLPVDVTPIIDAAKQYLPELEYPPRTPSSQNNKSLELYSTPDQEERESRYLATDLLATTNKPIVSPLASPIKERPANVFRDSADTSQLAEETEAVVTEVDKMAEQAKTVIADSTQTAVDLLKERVQENESFAKVALDINLEEMAEKVETTVTESANGLVDQLQERVENNEYLAGLVQAIPEPNVPSEDAAKETIMGETSQKGRNLDLPLEMESEKKTTTQSVVAVIDPVNDIRPENPPGQEDASETSTIYEEISEEEGSDPNLDVNQSELFEEEEVVDDDYEEEELVESDGEEEMEIIDDDEEEIVDDETVEETIEPDKSINDAPLPSTPSNDDDQNGDSLSSGGAFLSAIEEGDEHSYQSGDFSTPLVPTSGIQAQGDIPIEIPEDFDRISEKQKEDLPSVGLDDEVSETRNPELLTVPETDISKKQTAACGVDDNFVQTEQMESMVADLDASHDFSAEQQQLPPGWKSHVDPDSGELYYYNEESGETSWEIPDVSDDAQVRSQDEVQAALNGASNKAYLQGVDPMRMGGTMGVILEDHTAESGSDFFYRDSEREQSLVGNTYAELNKGATLKNYPDNDDDERVKELLDENDGINPLKSPAVLCLLCAIFLVIIALIVAIPLALQNKDDNNTDRDITFPTKAPSPENPVPVPAPGPTAAPQPRYELVNGPFNENLNTGFGKSVSFDSGLLLAGLPSEGQGLVRSFQSNDDSDVMLNAGELLGEQEGSGFGWSVDVSGKIAAIGSPFLFIIDAPTEAGGVYVYEYRDTSWLQVGETLRGDEDVFAANEAFGSAVSVAVTENSYRVVVGAPNSNLNDFEIGRVYTFEWPIEDASAWAGMGSTALLGERAGDRFGSSVAISKDGTAFIAGGPGGDLHDAPGLVFVYQYGGESSTEAWEMVFSISGTEGNERFGASVAMLSANGDTFAIGAPDYESGSGRVVVYRRGDDGVYQQLGSDIVGERGDRLGEANVLSGSSNGDSVQVVVATAKGKVVRYDYSALSQSWSMVYEELDPALSAVTSISVSGANSGFIAIGSEVDGVVSVYKTSEEGETSEPSLEPVSPAASPAESPTLSPVTPSMPPSIGTTTPVSMPTASVSISESSAPSIPEQTSPPTLDSLLEWSIAGGPFRVEIPQSGFGSSIAMSSTLLAVGAPFTLSESGSVHTYTAVNGEWVQSEELYGEETSGGFGLSLDIGGQGLLVGAPFVNSGEGAAYYYESSGGMLTRIGEPLRGDGALDGSFGTSVAVSNNRVAIIGSATYSNDGVLGRGAFYIFEYTDAWSSTTLEVGFESGDNLGFAVDIDESGLMVVAGAPGNGAGYASVFEKRNGTWESTLIISGETDGDACGTSVKVLSSTFIAVGAPGYMQGRGRVVVYEKVGDIFEEMTSVVGEEGDAIGSSLQLTGSDTSLIIGKSNGTIVRLDFDGANSEWIQITETVDPGFTEGLGALASPPGDPTTFSVGGGQTALVYQIAQQ</sequence>
<feature type="compositionally biased region" description="Low complexity" evidence="2">
    <location>
        <begin position="1140"/>
        <end position="1154"/>
    </location>
</feature>
<dbReference type="PROSITE" id="PS50020">
    <property type="entry name" value="WW_DOMAIN_2"/>
    <property type="match status" value="1"/>
</dbReference>